<evidence type="ECO:0000313" key="2">
    <source>
        <dbReference type="EMBL" id="ANL83954.1"/>
    </source>
</evidence>
<evidence type="ECO:0000313" key="5">
    <source>
        <dbReference type="Proteomes" id="UP000540266"/>
    </source>
</evidence>
<reference evidence="3 5" key="2">
    <citation type="submission" date="2020-11" db="EMBL/GenBank/DDBJ databases">
        <title>Indigenous Rhizobia Nodulating Common beans in Western Kenya.</title>
        <authorList>
            <person name="Wekesa C.S."/>
            <person name="Oelmueller R."/>
            <person name="Furch A.C."/>
        </authorList>
    </citation>
    <scope>NUCLEOTIDE SEQUENCE [LARGE SCALE GENOMIC DNA]</scope>
    <source>
        <strain evidence="5">BS3</strain>
        <strain evidence="3">S3</strain>
    </source>
</reference>
<dbReference type="Proteomes" id="UP000540266">
    <property type="component" value="Chromosome"/>
</dbReference>
<organism evidence="3 5">
    <name type="scientific">Rhizobium phaseoli</name>
    <dbReference type="NCBI Taxonomy" id="396"/>
    <lineage>
        <taxon>Bacteria</taxon>
        <taxon>Pseudomonadati</taxon>
        <taxon>Pseudomonadota</taxon>
        <taxon>Alphaproteobacteria</taxon>
        <taxon>Hyphomicrobiales</taxon>
        <taxon>Rhizobiaceae</taxon>
        <taxon>Rhizobium/Agrobacterium group</taxon>
        <taxon>Rhizobium</taxon>
    </lineage>
</organism>
<dbReference type="Pfam" id="PF05016">
    <property type="entry name" value="ParE_toxin"/>
    <property type="match status" value="1"/>
</dbReference>
<dbReference type="EMBL" id="CP064931">
    <property type="protein sequence ID" value="QPK07565.1"/>
    <property type="molecule type" value="Genomic_DNA"/>
</dbReference>
<keyword evidence="4" id="KW-1185">Reference proteome</keyword>
<evidence type="ECO:0000256" key="1">
    <source>
        <dbReference type="ARBA" id="ARBA00022649"/>
    </source>
</evidence>
<dbReference type="EMBL" id="CP013568">
    <property type="protein sequence ID" value="ANL83954.1"/>
    <property type="molecule type" value="Genomic_DNA"/>
</dbReference>
<accession>A0A192T8V5</accession>
<dbReference type="RefSeq" id="WP_012483074.1">
    <property type="nucleotide sequence ID" value="NZ_CP013522.1"/>
</dbReference>
<sequence length="99" mass="11503">MTFELKYTKTFYEDLDRLADFLIERDPDLAERALNTIQKALMILQDFPLMARRASADDPLLRELLAPFGSAGYVILFKVVNETSVIVLAVRHQREEDYH</sequence>
<keyword evidence="1" id="KW-1277">Toxin-antitoxin system</keyword>
<dbReference type="STRING" id="396.AMC85_CH01211"/>
<dbReference type="GeneID" id="45956560"/>
<dbReference type="Gene3D" id="3.30.2310.20">
    <property type="entry name" value="RelE-like"/>
    <property type="match status" value="1"/>
</dbReference>
<dbReference type="AlphaFoldDB" id="A0A192T8V5"/>
<name>A0A192T8V5_9HYPH</name>
<reference evidence="2 4" key="1">
    <citation type="submission" date="2015-11" db="EMBL/GenBank/DDBJ databases">
        <title>The limits of bacterial species coexistence and the symbiotic plasmid transference in sympatric Rhizobium populations.</title>
        <authorList>
            <person name="Perez-Carrascal O.M."/>
            <person name="VanInsberghe D."/>
            <person name="Juarez S."/>
            <person name="Polz M.F."/>
            <person name="Vinuesa P."/>
            <person name="Gonzalez V."/>
        </authorList>
    </citation>
    <scope>NUCLEOTIDE SEQUENCE [LARGE SCALE GENOMIC DNA]</scope>
    <source>
        <strain evidence="2 4">N771</strain>
    </source>
</reference>
<evidence type="ECO:0000313" key="3">
    <source>
        <dbReference type="EMBL" id="QPK07565.1"/>
    </source>
</evidence>
<evidence type="ECO:0000313" key="4">
    <source>
        <dbReference type="Proteomes" id="UP000078551"/>
    </source>
</evidence>
<dbReference type="InterPro" id="IPR007712">
    <property type="entry name" value="RelE/ParE_toxin"/>
</dbReference>
<dbReference type="InterPro" id="IPR035093">
    <property type="entry name" value="RelE/ParE_toxin_dom_sf"/>
</dbReference>
<dbReference type="Proteomes" id="UP000078551">
    <property type="component" value="Chromosome"/>
</dbReference>
<gene>
    <name evidence="2" type="ORF">AMC81_CH01144</name>
    <name evidence="3" type="ORF">HER27_013840</name>
</gene>
<protein>
    <submittedName>
        <fullName evidence="2">Toxin-antitoxin system toxin RelE/ParE family protein</fullName>
    </submittedName>
    <submittedName>
        <fullName evidence="3">Type II toxin-antitoxin system RelE/ParE family toxin</fullName>
    </submittedName>
</protein>
<proteinExistence type="predicted"/>